<proteinExistence type="predicted"/>
<feature type="domain" description="Cytochrome c" evidence="8">
    <location>
        <begin position="206"/>
        <end position="289"/>
    </location>
</feature>
<dbReference type="Pfam" id="PF13202">
    <property type="entry name" value="EF-hand_5"/>
    <property type="match status" value="2"/>
</dbReference>
<evidence type="ECO:0000313" key="11">
    <source>
        <dbReference type="Proteomes" id="UP000316095"/>
    </source>
</evidence>
<evidence type="ECO:0000256" key="3">
    <source>
        <dbReference type="ARBA" id="ARBA00023004"/>
    </source>
</evidence>
<evidence type="ECO:0000256" key="2">
    <source>
        <dbReference type="ARBA" id="ARBA00022723"/>
    </source>
</evidence>
<evidence type="ECO:0000256" key="1">
    <source>
        <dbReference type="ARBA" id="ARBA00022617"/>
    </source>
</evidence>
<dbReference type="PANTHER" id="PTHR43640:SF1">
    <property type="entry name" value="THIOREDOXIN-DEPENDENT PEROXIREDOXIN"/>
    <property type="match status" value="1"/>
</dbReference>
<dbReference type="InterPro" id="IPR047262">
    <property type="entry name" value="PRX-like1"/>
</dbReference>
<evidence type="ECO:0000259" key="7">
    <source>
        <dbReference type="PROSITE" id="PS50222"/>
    </source>
</evidence>
<dbReference type="GO" id="GO:0005507">
    <property type="term" value="F:copper ion binding"/>
    <property type="evidence" value="ECO:0007669"/>
    <property type="project" value="InterPro"/>
</dbReference>
<evidence type="ECO:0000256" key="4">
    <source>
        <dbReference type="ARBA" id="ARBA00023157"/>
    </source>
</evidence>
<gene>
    <name evidence="10" type="ORF">Pan54_43800</name>
</gene>
<dbReference type="SUPFAM" id="SSF49742">
    <property type="entry name" value="PHM/PNGase F"/>
    <property type="match status" value="2"/>
</dbReference>
<evidence type="ECO:0000259" key="9">
    <source>
        <dbReference type="PROSITE" id="PS51352"/>
    </source>
</evidence>
<dbReference type="PROSITE" id="PS51007">
    <property type="entry name" value="CYTC"/>
    <property type="match status" value="1"/>
</dbReference>
<dbReference type="InterPro" id="IPR002048">
    <property type="entry name" value="EF_hand_dom"/>
</dbReference>
<dbReference type="Gene3D" id="2.60.120.310">
    <property type="entry name" value="Copper type II, ascorbate-dependent monooxygenase, N-terminal domain"/>
    <property type="match status" value="1"/>
</dbReference>
<feature type="chain" id="PRO_5022837893" evidence="6">
    <location>
        <begin position="23"/>
        <end position="658"/>
    </location>
</feature>
<dbReference type="SUPFAM" id="SSF47473">
    <property type="entry name" value="EF-hand"/>
    <property type="match status" value="1"/>
</dbReference>
<dbReference type="Pfam" id="PF00578">
    <property type="entry name" value="AhpC-TSA"/>
    <property type="match status" value="1"/>
</dbReference>
<dbReference type="GO" id="GO:0009055">
    <property type="term" value="F:electron transfer activity"/>
    <property type="evidence" value="ECO:0007669"/>
    <property type="project" value="InterPro"/>
</dbReference>
<dbReference type="SUPFAM" id="SSF52833">
    <property type="entry name" value="Thioredoxin-like"/>
    <property type="match status" value="1"/>
</dbReference>
<dbReference type="InterPro" id="IPR036939">
    <property type="entry name" value="Cu2_ascorb_mOase_N_sf"/>
</dbReference>
<dbReference type="Gene3D" id="2.60.120.230">
    <property type="match status" value="1"/>
</dbReference>
<feature type="domain" description="EF-hand" evidence="7">
    <location>
        <begin position="623"/>
        <end position="658"/>
    </location>
</feature>
<feature type="domain" description="Thioredoxin" evidence="9">
    <location>
        <begin position="26"/>
        <end position="177"/>
    </location>
</feature>
<evidence type="ECO:0000256" key="5">
    <source>
        <dbReference type="PROSITE-ProRule" id="PRU00433"/>
    </source>
</evidence>
<dbReference type="Gene3D" id="3.40.30.10">
    <property type="entry name" value="Glutaredoxin"/>
    <property type="match status" value="1"/>
</dbReference>
<dbReference type="InterPro" id="IPR014784">
    <property type="entry name" value="Cu2_ascorb_mOase-like_C"/>
</dbReference>
<dbReference type="GO" id="GO:0016715">
    <property type="term" value="F:oxidoreductase activity, acting on paired donors, with incorporation or reduction of molecular oxygen, reduced ascorbate as one donor, and incorporation of one atom of oxygen"/>
    <property type="evidence" value="ECO:0007669"/>
    <property type="project" value="InterPro"/>
</dbReference>
<dbReference type="InterPro" id="IPR008977">
    <property type="entry name" value="PHM/PNGase_F_dom_sf"/>
</dbReference>
<dbReference type="EMBL" id="SJPG01000001">
    <property type="protein sequence ID" value="TWT63626.1"/>
    <property type="molecule type" value="Genomic_DNA"/>
</dbReference>
<dbReference type="InterPro" id="IPR018247">
    <property type="entry name" value="EF_Hand_1_Ca_BS"/>
</dbReference>
<dbReference type="InterPro" id="IPR000866">
    <property type="entry name" value="AhpC/TSA"/>
</dbReference>
<dbReference type="SUPFAM" id="SSF46626">
    <property type="entry name" value="Cytochrome c"/>
    <property type="match status" value="1"/>
</dbReference>
<keyword evidence="1 5" id="KW-0349">Heme</keyword>
<feature type="signal peptide" evidence="6">
    <location>
        <begin position="1"/>
        <end position="22"/>
    </location>
</feature>
<dbReference type="InterPro" id="IPR036249">
    <property type="entry name" value="Thioredoxin-like_sf"/>
</dbReference>
<keyword evidence="2 5" id="KW-0479">Metal-binding</keyword>
<dbReference type="GO" id="GO:0020037">
    <property type="term" value="F:heme binding"/>
    <property type="evidence" value="ECO:0007669"/>
    <property type="project" value="InterPro"/>
</dbReference>
<dbReference type="InterPro" id="IPR009056">
    <property type="entry name" value="Cyt_c-like_dom"/>
</dbReference>
<dbReference type="InterPro" id="IPR011992">
    <property type="entry name" value="EF-hand-dom_pair"/>
</dbReference>
<dbReference type="InterPro" id="IPR013766">
    <property type="entry name" value="Thioredoxin_domain"/>
</dbReference>
<name>A0A5C5XK82_9PLAN</name>
<dbReference type="PROSITE" id="PS00018">
    <property type="entry name" value="EF_HAND_1"/>
    <property type="match status" value="1"/>
</dbReference>
<comment type="caution">
    <text evidence="10">The sequence shown here is derived from an EMBL/GenBank/DDBJ whole genome shotgun (WGS) entry which is preliminary data.</text>
</comment>
<keyword evidence="6" id="KW-0732">Signal</keyword>
<dbReference type="GO" id="GO:0005509">
    <property type="term" value="F:calcium ion binding"/>
    <property type="evidence" value="ECO:0007669"/>
    <property type="project" value="InterPro"/>
</dbReference>
<keyword evidence="11" id="KW-1185">Reference proteome</keyword>
<reference evidence="10 11" key="1">
    <citation type="submission" date="2019-02" db="EMBL/GenBank/DDBJ databases">
        <title>Deep-cultivation of Planctomycetes and their phenomic and genomic characterization uncovers novel biology.</title>
        <authorList>
            <person name="Wiegand S."/>
            <person name="Jogler M."/>
            <person name="Boedeker C."/>
            <person name="Pinto D."/>
            <person name="Vollmers J."/>
            <person name="Rivas-Marin E."/>
            <person name="Kohn T."/>
            <person name="Peeters S.H."/>
            <person name="Heuer A."/>
            <person name="Rast P."/>
            <person name="Oberbeckmann S."/>
            <person name="Bunk B."/>
            <person name="Jeske O."/>
            <person name="Meyerdierks A."/>
            <person name="Storesund J.E."/>
            <person name="Kallscheuer N."/>
            <person name="Luecker S."/>
            <person name="Lage O.M."/>
            <person name="Pohl T."/>
            <person name="Merkel B.J."/>
            <person name="Hornburger P."/>
            <person name="Mueller R.-W."/>
            <person name="Bruemmer F."/>
            <person name="Labrenz M."/>
            <person name="Spormann A.M."/>
            <person name="Op Den Camp H."/>
            <person name="Overmann J."/>
            <person name="Amann R."/>
            <person name="Jetten M.S.M."/>
            <person name="Mascher T."/>
            <person name="Medema M.H."/>
            <person name="Devos D.P."/>
            <person name="Kaster A.-K."/>
            <person name="Ovreas L."/>
            <person name="Rohde M."/>
            <person name="Galperin M.Y."/>
            <person name="Jogler C."/>
        </authorList>
    </citation>
    <scope>NUCLEOTIDE SEQUENCE [LARGE SCALE GENOMIC DNA]</scope>
    <source>
        <strain evidence="10 11">Pan54</strain>
    </source>
</reference>
<keyword evidence="4" id="KW-1015">Disulfide bond</keyword>
<dbReference type="AlphaFoldDB" id="A0A5C5XK82"/>
<sequence precursor="true">MRIVLTLLIVTLLTFSSDWAQAEPETSSIETATAVKLPDIKGKTVEVPVGASEKITVLCFLGTECPLARLYGPRLETLSHNFAKDVRFYAINSNIHDSLEEFAAYAEAYKLTFPCVKDYENKLADRMGAERTPEVIVLDQAGKVRYQGRIDDQYLPGIVKPEPTRSDLKIALEELAAGKEVSTPETKAVGCLIGKVFPEEITTDITYTKEIAPILQTHCVECHRQGEIGPFALTQYDEVVGWGEMLLEVIDEGRMPPWHANPKVGAFTNARRMSAEEINALKTWVHGGMPYGNAEDLPKPTSYVQGWQFKREPDLVFDMHRKPFAVPEEGIVEYQYFVVDPKFTEDTWVTGTQIVPGNRAVVHHCIVFVRPPDGKDFRGLGWIAGYVPGQRSVNMPEGYARKVPAGSQFVFQMHYTPNGIAQEDMTKMGLLVTDEKDVTHEVSTLVAINHDFEIPPHAADYAVNGDITNIPDRGELLAITPHMHYRGKSFQVTAKVNDSKELLLDVPAYDFNWQHVYELATPHPLASIEKLSFVSTFDNSEANPFNPNPEDYVTWGDQSSEEMAIAFFEVAYPLKESGETQKAKPKQEQAKDPERQKRVDAFVVDFFKRFDQNEDGEIKREELPLSMRRFAFKKLDRDDDGRLDNEEVKKLADSSGSI</sequence>
<dbReference type="Proteomes" id="UP000316095">
    <property type="component" value="Unassembled WGS sequence"/>
</dbReference>
<evidence type="ECO:0000259" key="8">
    <source>
        <dbReference type="PROSITE" id="PS51007"/>
    </source>
</evidence>
<dbReference type="PROSITE" id="PS50222">
    <property type="entry name" value="EF_HAND_2"/>
    <property type="match status" value="1"/>
</dbReference>
<organism evidence="10 11">
    <name type="scientific">Rubinisphaera italica</name>
    <dbReference type="NCBI Taxonomy" id="2527969"/>
    <lineage>
        <taxon>Bacteria</taxon>
        <taxon>Pseudomonadati</taxon>
        <taxon>Planctomycetota</taxon>
        <taxon>Planctomycetia</taxon>
        <taxon>Planctomycetales</taxon>
        <taxon>Planctomycetaceae</taxon>
        <taxon>Rubinisphaera</taxon>
    </lineage>
</organism>
<evidence type="ECO:0000313" key="10">
    <source>
        <dbReference type="EMBL" id="TWT63626.1"/>
    </source>
</evidence>
<keyword evidence="3 5" id="KW-0408">Iron</keyword>
<dbReference type="PANTHER" id="PTHR43640">
    <property type="entry name" value="OS07G0260300 PROTEIN"/>
    <property type="match status" value="1"/>
</dbReference>
<evidence type="ECO:0000256" key="6">
    <source>
        <dbReference type="SAM" id="SignalP"/>
    </source>
</evidence>
<dbReference type="Gene3D" id="1.10.238.10">
    <property type="entry name" value="EF-hand"/>
    <property type="match status" value="1"/>
</dbReference>
<dbReference type="GO" id="GO:0016209">
    <property type="term" value="F:antioxidant activity"/>
    <property type="evidence" value="ECO:0007669"/>
    <property type="project" value="InterPro"/>
</dbReference>
<dbReference type="InterPro" id="IPR036909">
    <property type="entry name" value="Cyt_c-like_dom_sf"/>
</dbReference>
<protein>
    <submittedName>
        <fullName evidence="10">Thiol-disulfide oxidoreductase</fullName>
    </submittedName>
</protein>
<accession>A0A5C5XK82</accession>
<dbReference type="PROSITE" id="PS51352">
    <property type="entry name" value="THIOREDOXIN_2"/>
    <property type="match status" value="1"/>
</dbReference>